<dbReference type="Proteomes" id="UP000002668">
    <property type="component" value="Genome"/>
</dbReference>
<dbReference type="InParanoid" id="E5A8B6"/>
<dbReference type="OMA" id="WLRYYWA"/>
<dbReference type="STRING" id="985895.E5A8B6"/>
<dbReference type="Pfam" id="PF22939">
    <property type="entry name" value="WHD_GPIID"/>
    <property type="match status" value="1"/>
</dbReference>
<organism evidence="7">
    <name type="scientific">Leptosphaeria maculans (strain JN3 / isolate v23.1.3 / race Av1-4-5-6-7-8)</name>
    <name type="common">Blackleg fungus</name>
    <name type="synonym">Phoma lingam</name>
    <dbReference type="NCBI Taxonomy" id="985895"/>
    <lineage>
        <taxon>Eukaryota</taxon>
        <taxon>Fungi</taxon>
        <taxon>Dikarya</taxon>
        <taxon>Ascomycota</taxon>
        <taxon>Pezizomycotina</taxon>
        <taxon>Dothideomycetes</taxon>
        <taxon>Pleosporomycetidae</taxon>
        <taxon>Pleosporales</taxon>
        <taxon>Pleosporineae</taxon>
        <taxon>Leptosphaeriaceae</taxon>
        <taxon>Plenodomus</taxon>
        <taxon>Plenodomus lingam/Leptosphaeria maculans species complex</taxon>
    </lineage>
</organism>
<evidence type="ECO:0000256" key="3">
    <source>
        <dbReference type="PROSITE-ProRule" id="PRU00023"/>
    </source>
</evidence>
<dbReference type="SUPFAM" id="SSF48403">
    <property type="entry name" value="Ankyrin repeat"/>
    <property type="match status" value="1"/>
</dbReference>
<dbReference type="Pfam" id="PF12796">
    <property type="entry name" value="Ank_2"/>
    <property type="match status" value="3"/>
</dbReference>
<reference evidence="7" key="1">
    <citation type="journal article" date="2011" name="Nat. Commun.">
        <title>Effector diversification within compartments of the Leptosphaeria maculans genome affected by Repeat-Induced Point mutations.</title>
        <authorList>
            <person name="Rouxel T."/>
            <person name="Grandaubert J."/>
            <person name="Hane J.K."/>
            <person name="Hoede C."/>
            <person name="van de Wouw A.P."/>
            <person name="Couloux A."/>
            <person name="Dominguez V."/>
            <person name="Anthouard V."/>
            <person name="Bally P."/>
            <person name="Bourras S."/>
            <person name="Cozijnsen A.J."/>
            <person name="Ciuffetti L.M."/>
            <person name="Degrave A."/>
            <person name="Dilmaghani A."/>
            <person name="Duret L."/>
            <person name="Fudal I."/>
            <person name="Goodwin S.B."/>
            <person name="Gout L."/>
            <person name="Glaser N."/>
            <person name="Linglin J."/>
            <person name="Kema G.H.J."/>
            <person name="Lapalu N."/>
            <person name="Lawrence C.B."/>
            <person name="May K."/>
            <person name="Meyer M."/>
            <person name="Ollivier B."/>
            <person name="Poulain J."/>
            <person name="Schoch C.L."/>
            <person name="Simon A."/>
            <person name="Spatafora J.W."/>
            <person name="Stachowiak A."/>
            <person name="Turgeon B.G."/>
            <person name="Tyler B.M."/>
            <person name="Vincent D."/>
            <person name="Weissenbach J."/>
            <person name="Amselem J."/>
            <person name="Quesneville H."/>
            <person name="Oliver R.P."/>
            <person name="Wincker P."/>
            <person name="Balesdent M.-H."/>
            <person name="Howlett B.J."/>
        </authorList>
    </citation>
    <scope>NUCLEOTIDE SEQUENCE [LARGE SCALE GENOMIC DNA]</scope>
    <source>
        <strain evidence="7">JN3 / isolate v23.1.3 / race Av1-4-5-6-7-8</strain>
    </source>
</reference>
<dbReference type="InterPro" id="IPR056884">
    <property type="entry name" value="NPHP3-like_N"/>
</dbReference>
<proteinExistence type="predicted"/>
<evidence type="ECO:0000259" key="5">
    <source>
        <dbReference type="PROSITE" id="PS50837"/>
    </source>
</evidence>
<dbReference type="Gene3D" id="3.40.50.300">
    <property type="entry name" value="P-loop containing nucleotide triphosphate hydrolases"/>
    <property type="match status" value="1"/>
</dbReference>
<evidence type="ECO:0000313" key="6">
    <source>
        <dbReference type="EMBL" id="CBX99861.1"/>
    </source>
</evidence>
<dbReference type="Gene3D" id="1.25.40.20">
    <property type="entry name" value="Ankyrin repeat-containing domain"/>
    <property type="match status" value="1"/>
</dbReference>
<feature type="repeat" description="ANK" evidence="3">
    <location>
        <begin position="1037"/>
        <end position="1062"/>
    </location>
</feature>
<evidence type="ECO:0000256" key="4">
    <source>
        <dbReference type="SAM" id="MobiDB-lite"/>
    </source>
</evidence>
<dbReference type="Pfam" id="PF24883">
    <property type="entry name" value="NPHP3_N"/>
    <property type="match status" value="1"/>
</dbReference>
<sequence>MHGLNYSRPLDSAPFAPTSGITAAREVVRSADYYVEVQLSDFNAMQELRRKLRKLKRKQLAPKEPPPQLDSSPAPAPDNAREKTYGLFLLSGNDLPDDSKEEDAIGVDIVAIHGLNGDAYTTWQHENGTLWLRDLLPNSLPGSRVFTYGYPSELLWSSSVATLRHYSGNLLNSLRAISEGPQRPIIFVCHSLGGIVCKQALVLAHEDDRLYSDILSATSAIVFFGTPHRGSKGADVGKIVGRVVNMCLRASQTAGIAGTIRDDLLTTLGSNSQALSDLAVSSRNRLRDLDIVTFHETETMPGLSELVVDPHSAILGLPDEDIIPLFANHRTMCRFGGAKDDGYSYALKAIKRLVKNALFNREMEMKSFRTSSTQSLTEAERSCMALLNSIHLAEYKAQLPRPVQGTCSWILDNPAYQSWIAAKESRVLWITGEPGCGKTMLSAYLAEHLRLHRADPNTPQVFLFICDDKVTSQRDAAAILRGILYQILQQHRKLIKHVKKRFEMEGPSLANSFPALWELFLKLVANTTSGPVGVIVDAIDECEARTRNSFLNAMMRLVNESQDEHRQSQNYVKFLITSRPSLGNSYNLTGTMTTRLPIEQNHNVVNEDVKLVIRSKVGEISNKFHCNDDTKNYLEQLLYSKSDQSFLWLNMVLRSLEGSSKASKSDFERIINTFPENLEATYSRFLREIPPNNQEDARKILQLLIGSSRPLTLEEMDTAFTIQRKHEALPDLLNDRQFSISSTLQDIVGSFVRINGVQSSARDSTVSLIHQSAKEYLTDLALRSADKTVQSLAIPLPEAALSISQSCMRYLLLKEFQTDIFAPEDISLEPSSPDSCPSDPFTDFDTKGLSLGLDDYPSLDNLFKHSQYIGEEQCTLIAQRYEVFDYAATFWAEHYSLCEAIAPDHVHEAARQLTATLSCVQTNWLRYYWVKRNMEYSFPDNFETIEIAAFFNLTTLLAETLAKADFEEAKKGRALFWAARMSSLGSIRVLLHHGTDSNSTGVDQDTPLTISAQYGHLDALKLLLSASQIDISLPGRSGRSALSFAAGNGHLDIVEALLENGAFRPDEQDHTHWTPLFWAVLGDHASIVQSLLKQPAIDINHVDKAGRSALSWAAGEGSVRVLKVLLRHPSVDLNLADAKGRSPLSWAAGNGQREVVSILMHTKGIDKASKDHDLRNAISWACQGGHTNTLRILLNNNCGGEDDVDIDSWTPLLWALFIQSPKTVETLLSTRRVQIDRQDDVGRTALMWAASYGYLDVVQLLVSWGANLHITNQKGQTAADVAKSQEHMEVWEFLKTQRSQKVGSGVDLIVISYYFKLNDSYRDIKSDGFLQEKHITFVPSVSKSRHPPANQTNPSARTRRPRKCIGLLIVTRPTQPYIPIDPRLPPAKDACEAVRAGTTKATLYMNDFYHLHFAS</sequence>
<dbReference type="HOGENOM" id="CLU_000288_34_1_1"/>
<dbReference type="PANTHER" id="PTHR24198:SF165">
    <property type="entry name" value="ANKYRIN REPEAT-CONTAINING PROTEIN-RELATED"/>
    <property type="match status" value="1"/>
</dbReference>
<dbReference type="InterPro" id="IPR002110">
    <property type="entry name" value="Ankyrin_rpt"/>
</dbReference>
<dbReference type="InterPro" id="IPR007111">
    <property type="entry name" value="NACHT_NTPase"/>
</dbReference>
<dbReference type="eggNOG" id="KOG2029">
    <property type="taxonomic scope" value="Eukaryota"/>
</dbReference>
<dbReference type="eggNOG" id="KOG0504">
    <property type="taxonomic scope" value="Eukaryota"/>
</dbReference>
<accession>E5A8B6</accession>
<dbReference type="GeneID" id="13292664"/>
<keyword evidence="7" id="KW-1185">Reference proteome</keyword>
<dbReference type="Gene3D" id="3.40.50.1820">
    <property type="entry name" value="alpha/beta hydrolase"/>
    <property type="match status" value="1"/>
</dbReference>
<evidence type="ECO:0000313" key="7">
    <source>
        <dbReference type="Proteomes" id="UP000002668"/>
    </source>
</evidence>
<dbReference type="SUPFAM" id="SSF53474">
    <property type="entry name" value="alpha/beta-Hydrolases"/>
    <property type="match status" value="1"/>
</dbReference>
<dbReference type="VEuPathDB" id="FungiDB:LEMA_P074500.1"/>
<dbReference type="InterPro" id="IPR036770">
    <property type="entry name" value="Ankyrin_rpt-contain_sf"/>
</dbReference>
<dbReference type="PROSITE" id="PS50297">
    <property type="entry name" value="ANK_REP_REGION"/>
    <property type="match status" value="2"/>
</dbReference>
<dbReference type="InterPro" id="IPR027417">
    <property type="entry name" value="P-loop_NTPase"/>
</dbReference>
<feature type="region of interest" description="Disordered" evidence="4">
    <location>
        <begin position="57"/>
        <end position="78"/>
    </location>
</feature>
<dbReference type="InterPro" id="IPR029058">
    <property type="entry name" value="AB_hydrolase_fold"/>
</dbReference>
<evidence type="ECO:0000256" key="1">
    <source>
        <dbReference type="ARBA" id="ARBA00022737"/>
    </source>
</evidence>
<dbReference type="SMART" id="SM00248">
    <property type="entry name" value="ANK"/>
    <property type="match status" value="9"/>
</dbReference>
<feature type="repeat" description="ANK" evidence="3">
    <location>
        <begin position="1241"/>
        <end position="1273"/>
    </location>
</feature>
<dbReference type="PROSITE" id="PS50837">
    <property type="entry name" value="NACHT"/>
    <property type="match status" value="1"/>
</dbReference>
<evidence type="ECO:0000256" key="2">
    <source>
        <dbReference type="ARBA" id="ARBA00023043"/>
    </source>
</evidence>
<keyword evidence="2 3" id="KW-0040">ANK repeat</keyword>
<dbReference type="EMBL" id="FP929137">
    <property type="protein sequence ID" value="CBX99861.1"/>
    <property type="molecule type" value="Genomic_DNA"/>
</dbReference>
<dbReference type="PROSITE" id="PS50088">
    <property type="entry name" value="ANK_REPEAT"/>
    <property type="match status" value="2"/>
</dbReference>
<dbReference type="OrthoDB" id="194358at2759"/>
<gene>
    <name evidence="6" type="ORF">LEMA_P074500.1</name>
</gene>
<feature type="domain" description="NACHT" evidence="5">
    <location>
        <begin position="426"/>
        <end position="581"/>
    </location>
</feature>
<name>E5A8B6_LEPMJ</name>
<dbReference type="SUPFAM" id="SSF52540">
    <property type="entry name" value="P-loop containing nucleoside triphosphate hydrolases"/>
    <property type="match status" value="1"/>
</dbReference>
<dbReference type="PANTHER" id="PTHR24198">
    <property type="entry name" value="ANKYRIN REPEAT AND PROTEIN KINASE DOMAIN-CONTAINING PROTEIN"/>
    <property type="match status" value="1"/>
</dbReference>
<keyword evidence="1" id="KW-0677">Repeat</keyword>
<dbReference type="InterPro" id="IPR054471">
    <property type="entry name" value="GPIID_WHD"/>
</dbReference>
<protein>
    <recommendedName>
        <fullName evidence="5">NACHT domain-containing protein</fullName>
    </recommendedName>
</protein>
<dbReference type="Pfam" id="PF00023">
    <property type="entry name" value="Ank"/>
    <property type="match status" value="1"/>
</dbReference>